<name>A0AC34R6W2_9BILA</name>
<evidence type="ECO:0000313" key="1">
    <source>
        <dbReference type="Proteomes" id="UP000887576"/>
    </source>
</evidence>
<protein>
    <submittedName>
        <fullName evidence="2">Uncharacterized protein</fullName>
    </submittedName>
</protein>
<dbReference type="Proteomes" id="UP000887576">
    <property type="component" value="Unplaced"/>
</dbReference>
<dbReference type="WBParaSite" id="JU765_v2.g3985.t1">
    <property type="protein sequence ID" value="JU765_v2.g3985.t1"/>
    <property type="gene ID" value="JU765_v2.g3985"/>
</dbReference>
<proteinExistence type="predicted"/>
<organism evidence="1 2">
    <name type="scientific">Panagrolaimus sp. JU765</name>
    <dbReference type="NCBI Taxonomy" id="591449"/>
    <lineage>
        <taxon>Eukaryota</taxon>
        <taxon>Metazoa</taxon>
        <taxon>Ecdysozoa</taxon>
        <taxon>Nematoda</taxon>
        <taxon>Chromadorea</taxon>
        <taxon>Rhabditida</taxon>
        <taxon>Tylenchina</taxon>
        <taxon>Panagrolaimomorpha</taxon>
        <taxon>Panagrolaimoidea</taxon>
        <taxon>Panagrolaimidae</taxon>
        <taxon>Panagrolaimus</taxon>
    </lineage>
</organism>
<evidence type="ECO:0000313" key="2">
    <source>
        <dbReference type="WBParaSite" id="JU765_v2.g3985.t1"/>
    </source>
</evidence>
<reference evidence="2" key="1">
    <citation type="submission" date="2022-11" db="UniProtKB">
        <authorList>
            <consortium name="WormBaseParasite"/>
        </authorList>
    </citation>
    <scope>IDENTIFICATION</scope>
</reference>
<accession>A0AC34R6W2</accession>
<sequence length="77" mass="8822">MSSSDFSVHAFEQFLKHATLANLSRIFLNIKVKSSEIKEMFKRIGKYEVHSSIQQDGAIITLLKNVHEESFHLVYPG</sequence>